<dbReference type="Proteomes" id="UP001056012">
    <property type="component" value="Chromosome 7"/>
</dbReference>
<feature type="region of interest" description="Disordered" evidence="1">
    <location>
        <begin position="340"/>
        <end position="380"/>
    </location>
</feature>
<proteinExistence type="predicted"/>
<sequence length="380" mass="42048">MLNGAPRREDLDFSENFLLPAHECGAFNVISTRETNVAESTPAMKWRCLAKKNTRLQAEWQQPYLPSSILGSNIADVSLPAIDRFPSFAKEDTMLDVTASFLDPTFTTDAMIEHSLIFHDTLVSSQVVSEEGTESTINSSSFLSTSFETTTSDFSGLEKADEYPVVLHLPAKLSITSLASLPSAQRLRAIYPQTPTPNFLCAVTANPETREVFVRRGGYKMDLWEIIIADDSLSGFKVAFWMHPSQNSNSERIRAQSAILQTLQDIKVGDIILLRNIALTSFRDTVFGQSLNPAIARARTDIQVLMKSNGISGVHSAKLPASVDEAFSRVKKWARMHIASDNAGPRKRKGSVMKQDGSVKRTIENRDLDDSMPPDTMESV</sequence>
<dbReference type="VEuPathDB" id="FungiDB:yc1106_09048"/>
<dbReference type="AlphaFoldDB" id="A0A9Q9DXC5"/>
<protein>
    <submittedName>
        <fullName evidence="2">Uncharacterized protein</fullName>
    </submittedName>
</protein>
<feature type="compositionally biased region" description="Basic and acidic residues" evidence="1">
    <location>
        <begin position="357"/>
        <end position="369"/>
    </location>
</feature>
<accession>A0A9Q9DXC5</accession>
<dbReference type="EMBL" id="CP089280">
    <property type="protein sequence ID" value="USP81774.1"/>
    <property type="molecule type" value="Genomic_DNA"/>
</dbReference>
<gene>
    <name evidence="2" type="ORF">yc1106_09048</name>
</gene>
<dbReference type="OrthoDB" id="5378679at2759"/>
<organism evidence="2 3">
    <name type="scientific">Curvularia clavata</name>
    <dbReference type="NCBI Taxonomy" id="95742"/>
    <lineage>
        <taxon>Eukaryota</taxon>
        <taxon>Fungi</taxon>
        <taxon>Dikarya</taxon>
        <taxon>Ascomycota</taxon>
        <taxon>Pezizomycotina</taxon>
        <taxon>Dothideomycetes</taxon>
        <taxon>Pleosporomycetidae</taxon>
        <taxon>Pleosporales</taxon>
        <taxon>Pleosporineae</taxon>
        <taxon>Pleosporaceae</taxon>
        <taxon>Curvularia</taxon>
    </lineage>
</organism>
<name>A0A9Q9DXC5_CURCL</name>
<reference evidence="2" key="1">
    <citation type="submission" date="2021-12" db="EMBL/GenBank/DDBJ databases">
        <title>Curvularia clavata genome.</title>
        <authorList>
            <person name="Cao Y."/>
        </authorList>
    </citation>
    <scope>NUCLEOTIDE SEQUENCE</scope>
    <source>
        <strain evidence="2">Yc1106</strain>
    </source>
</reference>
<evidence type="ECO:0000313" key="3">
    <source>
        <dbReference type="Proteomes" id="UP001056012"/>
    </source>
</evidence>
<evidence type="ECO:0000313" key="2">
    <source>
        <dbReference type="EMBL" id="USP81774.1"/>
    </source>
</evidence>
<evidence type="ECO:0000256" key="1">
    <source>
        <dbReference type="SAM" id="MobiDB-lite"/>
    </source>
</evidence>
<keyword evidence="3" id="KW-1185">Reference proteome</keyword>